<dbReference type="SMART" id="SM00034">
    <property type="entry name" value="CLECT"/>
    <property type="match status" value="2"/>
</dbReference>
<dbReference type="OrthoDB" id="5865240at2759"/>
<name>E3LJC4_CAERE</name>
<keyword evidence="7" id="KW-1185">Reference proteome</keyword>
<comment type="caution">
    <text evidence="2">Lacks conserved residue(s) required for the propagation of feature annotation.</text>
</comment>
<proteinExistence type="predicted"/>
<organism evidence="7">
    <name type="scientific">Caenorhabditis remanei</name>
    <name type="common">Caenorhabditis vulgaris</name>
    <dbReference type="NCBI Taxonomy" id="31234"/>
    <lineage>
        <taxon>Eukaryota</taxon>
        <taxon>Metazoa</taxon>
        <taxon>Ecdysozoa</taxon>
        <taxon>Nematoda</taxon>
        <taxon>Chromadorea</taxon>
        <taxon>Rhabditida</taxon>
        <taxon>Rhabditina</taxon>
        <taxon>Rhabditomorpha</taxon>
        <taxon>Rhabditoidea</taxon>
        <taxon>Rhabditidae</taxon>
        <taxon>Peloderinae</taxon>
        <taxon>Caenorhabditis</taxon>
    </lineage>
</organism>
<evidence type="ECO:0000256" key="1">
    <source>
        <dbReference type="ARBA" id="ARBA00023157"/>
    </source>
</evidence>
<feature type="domain" description="C-type lectin" evidence="5">
    <location>
        <begin position="178"/>
        <end position="294"/>
    </location>
</feature>
<dbReference type="CDD" id="cd00041">
    <property type="entry name" value="CUB"/>
    <property type="match status" value="1"/>
</dbReference>
<dbReference type="AlphaFoldDB" id="E3LJC4"/>
<dbReference type="STRING" id="31234.E3LJC4"/>
<dbReference type="Gene3D" id="2.60.120.290">
    <property type="entry name" value="Spermadhesin, CUB domain"/>
    <property type="match status" value="1"/>
</dbReference>
<dbReference type="Pfam" id="PF00059">
    <property type="entry name" value="Lectin_C"/>
    <property type="match status" value="2"/>
</dbReference>
<dbReference type="Gene3D" id="3.10.100.10">
    <property type="entry name" value="Mannose-Binding Protein A, subunit A"/>
    <property type="match status" value="2"/>
</dbReference>
<feature type="domain" description="C-type lectin" evidence="5">
    <location>
        <begin position="31"/>
        <end position="117"/>
    </location>
</feature>
<dbReference type="eggNOG" id="KOG4297">
    <property type="taxonomic scope" value="Eukaryota"/>
</dbReference>
<dbReference type="InterPro" id="IPR035914">
    <property type="entry name" value="Sperma_CUB_dom_sf"/>
</dbReference>
<protein>
    <recommendedName>
        <fullName evidence="8">C-type lectin domain-containing protein</fullName>
    </recommendedName>
</protein>
<dbReference type="PANTHER" id="PTHR22991:SF41">
    <property type="entry name" value="CUB DOMAIN-CONTAINING PROTEIN-RELATED"/>
    <property type="match status" value="1"/>
</dbReference>
<dbReference type="PROSITE" id="PS01180">
    <property type="entry name" value="CUB"/>
    <property type="match status" value="1"/>
</dbReference>
<gene>
    <name evidence="6" type="ORF">CRE_08678</name>
</gene>
<evidence type="ECO:0000259" key="4">
    <source>
        <dbReference type="PROSITE" id="PS01180"/>
    </source>
</evidence>
<evidence type="ECO:0008006" key="8">
    <source>
        <dbReference type="Google" id="ProtNLM"/>
    </source>
</evidence>
<dbReference type="Proteomes" id="UP000008281">
    <property type="component" value="Unassembled WGS sequence"/>
</dbReference>
<dbReference type="HOGENOM" id="CLU_037161_0_0_1"/>
<dbReference type="PROSITE" id="PS50041">
    <property type="entry name" value="C_TYPE_LECTIN_2"/>
    <property type="match status" value="2"/>
</dbReference>
<dbReference type="PANTHER" id="PTHR22991">
    <property type="entry name" value="PROTEIN CBG13490"/>
    <property type="match status" value="1"/>
</dbReference>
<keyword evidence="3" id="KW-0732">Signal</keyword>
<feature type="signal peptide" evidence="3">
    <location>
        <begin position="1"/>
        <end position="19"/>
    </location>
</feature>
<dbReference type="CDD" id="cd00037">
    <property type="entry name" value="CLECT"/>
    <property type="match status" value="2"/>
</dbReference>
<reference evidence="6" key="1">
    <citation type="submission" date="2007-07" db="EMBL/GenBank/DDBJ databases">
        <title>PCAP assembly of the Caenorhabditis remanei genome.</title>
        <authorList>
            <consortium name="The Caenorhabditis remanei Sequencing Consortium"/>
            <person name="Wilson R.K."/>
        </authorList>
    </citation>
    <scope>NUCLEOTIDE SEQUENCE [LARGE SCALE GENOMIC DNA]</scope>
    <source>
        <strain evidence="6">PB4641</strain>
    </source>
</reference>
<dbReference type="InterPro" id="IPR000859">
    <property type="entry name" value="CUB_dom"/>
</dbReference>
<dbReference type="InterPro" id="IPR016186">
    <property type="entry name" value="C-type_lectin-like/link_sf"/>
</dbReference>
<dbReference type="InterPro" id="IPR016187">
    <property type="entry name" value="CTDL_fold"/>
</dbReference>
<evidence type="ECO:0000313" key="6">
    <source>
        <dbReference type="EMBL" id="EFO95303.1"/>
    </source>
</evidence>
<dbReference type="EMBL" id="DS268409">
    <property type="protein sequence ID" value="EFO95303.1"/>
    <property type="molecule type" value="Genomic_DNA"/>
</dbReference>
<accession>E3LJC4</accession>
<feature type="domain" description="CUB" evidence="4">
    <location>
        <begin position="315"/>
        <end position="429"/>
    </location>
</feature>
<dbReference type="OMA" id="TENCSAM"/>
<dbReference type="Pfam" id="PF00431">
    <property type="entry name" value="CUB"/>
    <property type="match status" value="1"/>
</dbReference>
<dbReference type="InterPro" id="IPR050976">
    <property type="entry name" value="Snaclec"/>
</dbReference>
<dbReference type="InterPro" id="IPR001304">
    <property type="entry name" value="C-type_lectin-like"/>
</dbReference>
<feature type="chain" id="PRO_5003172871" description="C-type lectin domain-containing protein" evidence="3">
    <location>
        <begin position="20"/>
        <end position="429"/>
    </location>
</feature>
<evidence type="ECO:0000259" key="5">
    <source>
        <dbReference type="PROSITE" id="PS50041"/>
    </source>
</evidence>
<dbReference type="SUPFAM" id="SSF49854">
    <property type="entry name" value="Spermadhesin, CUB domain"/>
    <property type="match status" value="1"/>
</dbReference>
<evidence type="ECO:0000256" key="2">
    <source>
        <dbReference type="PROSITE-ProRule" id="PRU00059"/>
    </source>
</evidence>
<evidence type="ECO:0000313" key="7">
    <source>
        <dbReference type="Proteomes" id="UP000008281"/>
    </source>
</evidence>
<keyword evidence="1" id="KW-1015">Disulfide bond</keyword>
<sequence length="429" mass="47625">MIFFLLSLLANSIVSITLSQVRCPDGFTILNDSKCVKIIENSLLLNNALESCRTYTDGTLVSIHNAIDNRALINLAVAQQTVRPIWIGLTCLTTSCVWLDQSQTDYTNFVSGRYYCLLGSTLIKNSGNPQPDVGINVYMLTSGNSAGKWVSADGSLVSLNYICEVPAIIVPDLCSNPFNDYCYTFNQDVRNEINARIYCQKDCGDLVSIHSEKENRHVLSLFNFTSPPPQVRIGAGTDGIGKYWVDGTVFDYSNFGYFNVDIGKCSTMQIPYGVLDAGQWLSNNCDDELPFVCKRLNGITSCPPSPTPTYNPNMCYGSHFFTGNGTIYSPNYPESYYGQFYPCTFIFTVPSGNIAQVMFTLLNIDDQSKISLYSGIEGTEPIIELTGQFFSPPPFNSSTNVMKMIFDNGERVYNADTKWIANYGYNLSL</sequence>
<evidence type="ECO:0000256" key="3">
    <source>
        <dbReference type="SAM" id="SignalP"/>
    </source>
</evidence>
<dbReference type="SUPFAM" id="SSF56436">
    <property type="entry name" value="C-type lectin-like"/>
    <property type="match status" value="2"/>
</dbReference>
<dbReference type="InParanoid" id="E3LJC4"/>